<evidence type="ECO:0000256" key="1">
    <source>
        <dbReference type="SAM" id="MobiDB-lite"/>
    </source>
</evidence>
<dbReference type="OrthoDB" id="2956246at2759"/>
<keyword evidence="2" id="KW-0812">Transmembrane</keyword>
<dbReference type="EMBL" id="JAPEVB010000006">
    <property type="protein sequence ID" value="KAJ4386294.1"/>
    <property type="molecule type" value="Genomic_DNA"/>
</dbReference>
<evidence type="ECO:0000313" key="4">
    <source>
        <dbReference type="Proteomes" id="UP001140453"/>
    </source>
</evidence>
<sequence length="426" mass="45743">MATTTNDISRPFISGWSSHPIPNFSLSASGLLVLADLSTIAQRTVLRGGSSWLDSLLLAPGLHYQQAADDLVRGDNAQVLTAVEIGRDGRPTAHRIVNQAVVSYVLRIAKDGKTVVLDVGEIPVKRGSWGMRRQGMGRGGQRAMLYGGSKELKESLGWAAQLLYVASPMLTCVAIAFVVLLEDWWALAIIGILMVSRILNIAVIKSRSKPKPPHLPKPFSFPDSLPPPPRFSQYTITLNPTTAVILRGLSSDLYALTTTVWLRPKTHVEGYLEAIAKVLVYLVAAVSGNATQAGNIVLLLLLLVSAGLLALSNAQQQGLLNGGRVVAPSPGERENEYGRTWPRADNHHGHGENNGGVADPGRMASGRRDTESWPGSSDLSSVEDSLEKGPVGGATRRAFPSDDSLEYEVRLDTRAGTVEVTALRGR</sequence>
<evidence type="ECO:0000313" key="3">
    <source>
        <dbReference type="EMBL" id="KAJ4386294.1"/>
    </source>
</evidence>
<feature type="region of interest" description="Disordered" evidence="1">
    <location>
        <begin position="325"/>
        <end position="399"/>
    </location>
</feature>
<feature type="compositionally biased region" description="Basic and acidic residues" evidence="1">
    <location>
        <begin position="331"/>
        <end position="351"/>
    </location>
</feature>
<keyword evidence="2" id="KW-0472">Membrane</keyword>
<comment type="caution">
    <text evidence="3">The sequence shown here is derived from an EMBL/GenBank/DDBJ whole genome shotgun (WGS) entry which is preliminary data.</text>
</comment>
<keyword evidence="4" id="KW-1185">Reference proteome</keyword>
<feature type="transmembrane region" description="Helical" evidence="2">
    <location>
        <begin position="296"/>
        <end position="314"/>
    </location>
</feature>
<dbReference type="AlphaFoldDB" id="A0A9W9CTK0"/>
<name>A0A9W9CTK0_9PEZI</name>
<keyword evidence="2" id="KW-1133">Transmembrane helix</keyword>
<feature type="transmembrane region" description="Helical" evidence="2">
    <location>
        <begin position="156"/>
        <end position="178"/>
    </location>
</feature>
<reference evidence="3" key="1">
    <citation type="submission" date="2022-10" db="EMBL/GenBank/DDBJ databases">
        <title>Tapping the CABI collections for fungal endophytes: first genome assemblies for Collariella, Neodidymelliopsis, Ascochyta clinopodiicola, Didymella pomorum, Didymosphaeria variabile, Neocosmospora piperis and Neocucurbitaria cava.</title>
        <authorList>
            <person name="Hill R."/>
        </authorList>
    </citation>
    <scope>NUCLEOTIDE SEQUENCE</scope>
    <source>
        <strain evidence="3">IMI 355082</strain>
    </source>
</reference>
<gene>
    <name evidence="3" type="ORF">N0V93_009187</name>
</gene>
<protein>
    <submittedName>
        <fullName evidence="3">Uncharacterized protein</fullName>
    </submittedName>
</protein>
<accession>A0A9W9CTK0</accession>
<evidence type="ECO:0000256" key="2">
    <source>
        <dbReference type="SAM" id="Phobius"/>
    </source>
</evidence>
<dbReference type="Proteomes" id="UP001140453">
    <property type="component" value="Unassembled WGS sequence"/>
</dbReference>
<feature type="transmembrane region" description="Helical" evidence="2">
    <location>
        <begin position="184"/>
        <end position="204"/>
    </location>
</feature>
<proteinExistence type="predicted"/>
<organism evidence="3 4">
    <name type="scientific">Gnomoniopsis smithogilvyi</name>
    <dbReference type="NCBI Taxonomy" id="1191159"/>
    <lineage>
        <taxon>Eukaryota</taxon>
        <taxon>Fungi</taxon>
        <taxon>Dikarya</taxon>
        <taxon>Ascomycota</taxon>
        <taxon>Pezizomycotina</taxon>
        <taxon>Sordariomycetes</taxon>
        <taxon>Sordariomycetidae</taxon>
        <taxon>Diaporthales</taxon>
        <taxon>Gnomoniaceae</taxon>
        <taxon>Gnomoniopsis</taxon>
    </lineage>
</organism>